<reference evidence="2 3" key="1">
    <citation type="submission" date="2019-01" db="EMBL/GenBank/DDBJ databases">
        <title>Ancylomarina salipaludis sp. nov., isolated from a salt marsh.</title>
        <authorList>
            <person name="Yoon J.-H."/>
        </authorList>
    </citation>
    <scope>NUCLEOTIDE SEQUENCE [LARGE SCALE GENOMIC DNA]</scope>
    <source>
        <strain evidence="2 3">SHSM-M15</strain>
    </source>
</reference>
<protein>
    <recommendedName>
        <fullName evidence="4">Outer membrane lipoprotein-sorting protein</fullName>
    </recommendedName>
</protein>
<accession>A0A4V1N0J8</accession>
<dbReference type="Proteomes" id="UP000289703">
    <property type="component" value="Unassembled WGS sequence"/>
</dbReference>
<dbReference type="AlphaFoldDB" id="A0A4V1N0J8"/>
<dbReference type="OrthoDB" id="1117543at2"/>
<dbReference type="InterPro" id="IPR029046">
    <property type="entry name" value="LolA/LolB/LppX"/>
</dbReference>
<comment type="caution">
    <text evidence="2">The sequence shown here is derived from an EMBL/GenBank/DDBJ whole genome shotgun (WGS) entry which is preliminary data.</text>
</comment>
<organism evidence="2 3">
    <name type="scientific">Ancylomarina salipaludis</name>
    <dbReference type="NCBI Taxonomy" id="2501299"/>
    <lineage>
        <taxon>Bacteria</taxon>
        <taxon>Pseudomonadati</taxon>
        <taxon>Bacteroidota</taxon>
        <taxon>Bacteroidia</taxon>
        <taxon>Marinilabiliales</taxon>
        <taxon>Marinifilaceae</taxon>
        <taxon>Ancylomarina</taxon>
    </lineage>
</organism>
<evidence type="ECO:0008006" key="4">
    <source>
        <dbReference type="Google" id="ProtNLM"/>
    </source>
</evidence>
<dbReference type="RefSeq" id="WP_129252126.1">
    <property type="nucleotide sequence ID" value="NZ_SAXA01000001.1"/>
</dbReference>
<keyword evidence="1" id="KW-0732">Signal</keyword>
<gene>
    <name evidence="2" type="ORF">EO244_01170</name>
</gene>
<proteinExistence type="predicted"/>
<sequence>MDNQSYKKGLLTKAHAEFFYDNEQGILVSAYSAPNEFIKISNRKGELKLYIPKSNTVTYTQDYTLSTENELIYYFANNRQQDLGLEKEGFTMMDTRLDGEYLIFVWEAPETMKTVKKVEVVYENENPIYAAYFDIDEIIVKKIYYYDYFKTTYFQMPTKLTEISYTPERDSIVQRTIFSNIKVSSSPSSPYFNFKIPDNAKVNPSKL</sequence>
<evidence type="ECO:0000313" key="2">
    <source>
        <dbReference type="EMBL" id="RXQ97527.1"/>
    </source>
</evidence>
<evidence type="ECO:0000313" key="3">
    <source>
        <dbReference type="Proteomes" id="UP000289703"/>
    </source>
</evidence>
<name>A0A4V1N0J8_9BACT</name>
<dbReference type="EMBL" id="SAXA01000001">
    <property type="protein sequence ID" value="RXQ97527.1"/>
    <property type="molecule type" value="Genomic_DNA"/>
</dbReference>
<evidence type="ECO:0000256" key="1">
    <source>
        <dbReference type="ARBA" id="ARBA00022729"/>
    </source>
</evidence>
<keyword evidence="3" id="KW-1185">Reference proteome</keyword>
<dbReference type="SUPFAM" id="SSF89392">
    <property type="entry name" value="Prokaryotic lipoproteins and lipoprotein localization factors"/>
    <property type="match status" value="1"/>
</dbReference>